<sequence length="56" mass="6094">MVRTADWERAIMTGYAVWRQLHKHGGGRLELDLITQTLALSSPDSLCPAGSTTSHG</sequence>
<dbReference type="Proteomes" id="UP001500418">
    <property type="component" value="Unassembled WGS sequence"/>
</dbReference>
<gene>
    <name evidence="2" type="ORF">GCM10009575_085060</name>
</gene>
<dbReference type="InterPro" id="IPR041407">
    <property type="entry name" value="MazG_C"/>
</dbReference>
<evidence type="ECO:0000313" key="3">
    <source>
        <dbReference type="Proteomes" id="UP001500418"/>
    </source>
</evidence>
<comment type="caution">
    <text evidence="2">The sequence shown here is derived from an EMBL/GenBank/DDBJ whole genome shotgun (WGS) entry which is preliminary data.</text>
</comment>
<reference evidence="2 3" key="1">
    <citation type="journal article" date="2019" name="Int. J. Syst. Evol. Microbiol.">
        <title>The Global Catalogue of Microorganisms (GCM) 10K type strain sequencing project: providing services to taxonomists for standard genome sequencing and annotation.</title>
        <authorList>
            <consortium name="The Broad Institute Genomics Platform"/>
            <consortium name="The Broad Institute Genome Sequencing Center for Infectious Disease"/>
            <person name="Wu L."/>
            <person name="Ma J."/>
        </authorList>
    </citation>
    <scope>NUCLEOTIDE SEQUENCE [LARGE SCALE GENOMIC DNA]</scope>
    <source>
        <strain evidence="2 3">JCM 11444</strain>
    </source>
</reference>
<proteinExistence type="predicted"/>
<accession>A0ABN1REW1</accession>
<protein>
    <recommendedName>
        <fullName evidence="1">MazG C-terminal domain-containing protein</fullName>
    </recommendedName>
</protein>
<feature type="domain" description="MazG C-terminal" evidence="1">
    <location>
        <begin position="3"/>
        <end position="42"/>
    </location>
</feature>
<keyword evidence="3" id="KW-1185">Reference proteome</keyword>
<dbReference type="EMBL" id="BAAAID010000093">
    <property type="protein sequence ID" value="GAA0955846.1"/>
    <property type="molecule type" value="Genomic_DNA"/>
</dbReference>
<dbReference type="Pfam" id="PF18722">
    <property type="entry name" value="MazG_C"/>
    <property type="match status" value="1"/>
</dbReference>
<evidence type="ECO:0000259" key="1">
    <source>
        <dbReference type="Pfam" id="PF18722"/>
    </source>
</evidence>
<name>A0ABN1REW1_9ACTN</name>
<organism evidence="2 3">
    <name type="scientific">Streptomyces rhizosphaericus</name>
    <dbReference type="NCBI Taxonomy" id="114699"/>
    <lineage>
        <taxon>Bacteria</taxon>
        <taxon>Bacillati</taxon>
        <taxon>Actinomycetota</taxon>
        <taxon>Actinomycetes</taxon>
        <taxon>Kitasatosporales</taxon>
        <taxon>Streptomycetaceae</taxon>
        <taxon>Streptomyces</taxon>
        <taxon>Streptomyces violaceusniger group</taxon>
    </lineage>
</organism>
<evidence type="ECO:0000313" key="2">
    <source>
        <dbReference type="EMBL" id="GAA0955846.1"/>
    </source>
</evidence>